<proteinExistence type="predicted"/>
<gene>
    <name evidence="2" type="ORF">IFM89_022753</name>
</gene>
<evidence type="ECO:0000313" key="2">
    <source>
        <dbReference type="EMBL" id="KAF9597935.1"/>
    </source>
</evidence>
<organism evidence="2 3">
    <name type="scientific">Coptis chinensis</name>
    <dbReference type="NCBI Taxonomy" id="261450"/>
    <lineage>
        <taxon>Eukaryota</taxon>
        <taxon>Viridiplantae</taxon>
        <taxon>Streptophyta</taxon>
        <taxon>Embryophyta</taxon>
        <taxon>Tracheophyta</taxon>
        <taxon>Spermatophyta</taxon>
        <taxon>Magnoliopsida</taxon>
        <taxon>Ranunculales</taxon>
        <taxon>Ranunculaceae</taxon>
        <taxon>Coptidoideae</taxon>
        <taxon>Coptis</taxon>
    </lineage>
</organism>
<dbReference type="EMBL" id="JADFTS010000007">
    <property type="protein sequence ID" value="KAF9597935.1"/>
    <property type="molecule type" value="Genomic_DNA"/>
</dbReference>
<dbReference type="OrthoDB" id="747893at2759"/>
<feature type="region of interest" description="Disordered" evidence="1">
    <location>
        <begin position="99"/>
        <end position="123"/>
    </location>
</feature>
<dbReference type="AlphaFoldDB" id="A0A835HCK1"/>
<dbReference type="PANTHER" id="PTHR33356:SF5">
    <property type="entry name" value="TIP41-LIKE PROTEIN"/>
    <property type="match status" value="1"/>
</dbReference>
<sequence>MAEDFGDGEFWLPSEFLTDDDIKKFQKEVNCFPTEFPFSSYGGGGGINSPVESFTSSNETESDEDDYLTREMARSLLHQENPKTRVMAGSPESTLCGLGSWAGSSRGSPNGPSMVSSPPSTPLNGGEDAWDLLYAAAGEVVRMRLNEEGSKFGRGLLAVPQNPTPKNSTANVVFYPNHSNQALAQQQLQLNQFLQLKQQQQQREQISNVWGRQPQVKQTQVSQHQQQLAHGGRALAFGNGRSTRPLGLPQSAWPPLQNQSQNGSGMRAVFLGGSGTRRESSGTGVFLPRRNGVASESRKKPGCSTVLVPARVVQALNLNFDDLGGGVQQQPRFVAGFHGGFGNSHFPQPKRSYRPQPAINTEVQLPQEWTY</sequence>
<reference evidence="2 3" key="1">
    <citation type="submission" date="2020-10" db="EMBL/GenBank/DDBJ databases">
        <title>The Coptis chinensis genome and diversification of protoberbering-type alkaloids.</title>
        <authorList>
            <person name="Wang B."/>
            <person name="Shu S."/>
            <person name="Song C."/>
            <person name="Liu Y."/>
        </authorList>
    </citation>
    <scope>NUCLEOTIDE SEQUENCE [LARGE SCALE GENOMIC DNA]</scope>
    <source>
        <strain evidence="2">HL-2020</strain>
        <tissue evidence="2">Leaf</tissue>
    </source>
</reference>
<feature type="region of interest" description="Disordered" evidence="1">
    <location>
        <begin position="235"/>
        <end position="301"/>
    </location>
</feature>
<feature type="compositionally biased region" description="Polar residues" evidence="1">
    <location>
        <begin position="102"/>
        <end position="118"/>
    </location>
</feature>
<dbReference type="Proteomes" id="UP000631114">
    <property type="component" value="Unassembled WGS sequence"/>
</dbReference>
<protein>
    <submittedName>
        <fullName evidence="2">Uncharacterized protein</fullName>
    </submittedName>
</protein>
<evidence type="ECO:0000313" key="3">
    <source>
        <dbReference type="Proteomes" id="UP000631114"/>
    </source>
</evidence>
<keyword evidence="3" id="KW-1185">Reference proteome</keyword>
<accession>A0A835HCK1</accession>
<name>A0A835HCK1_9MAGN</name>
<dbReference type="PANTHER" id="PTHR33356">
    <property type="entry name" value="TIP41-LIKE PROTEIN"/>
    <property type="match status" value="1"/>
</dbReference>
<evidence type="ECO:0000256" key="1">
    <source>
        <dbReference type="SAM" id="MobiDB-lite"/>
    </source>
</evidence>
<comment type="caution">
    <text evidence="2">The sequence shown here is derived from an EMBL/GenBank/DDBJ whole genome shotgun (WGS) entry which is preliminary data.</text>
</comment>